<reference evidence="6 7" key="1">
    <citation type="submission" date="2018-03" db="EMBL/GenBank/DDBJ databases">
        <title>Draft Genome Sequences of the Obligatory Marine Myxobacteria Enhygromyxa salina SWB007.</title>
        <authorList>
            <person name="Poehlein A."/>
            <person name="Moghaddam J.A."/>
            <person name="Harms H."/>
            <person name="Alanjari M."/>
            <person name="Koenig G.M."/>
            <person name="Daniel R."/>
            <person name="Schaeberle T.F."/>
        </authorList>
    </citation>
    <scope>NUCLEOTIDE SEQUENCE [LARGE SCALE GENOMIC DNA]</scope>
    <source>
        <strain evidence="6 7">SWB007</strain>
    </source>
</reference>
<dbReference type="GO" id="GO:0003700">
    <property type="term" value="F:DNA-binding transcription factor activity"/>
    <property type="evidence" value="ECO:0007669"/>
    <property type="project" value="InterPro"/>
</dbReference>
<dbReference type="GO" id="GO:0043565">
    <property type="term" value="F:sequence-specific DNA binding"/>
    <property type="evidence" value="ECO:0007669"/>
    <property type="project" value="TreeGrafter"/>
</dbReference>
<dbReference type="Proteomes" id="UP000238823">
    <property type="component" value="Unassembled WGS sequence"/>
</dbReference>
<evidence type="ECO:0000259" key="5">
    <source>
        <dbReference type="PROSITE" id="PS50931"/>
    </source>
</evidence>
<dbReference type="InterPro" id="IPR000847">
    <property type="entry name" value="LysR_HTH_N"/>
</dbReference>
<dbReference type="SUPFAM" id="SSF53850">
    <property type="entry name" value="Periplasmic binding protein-like II"/>
    <property type="match status" value="1"/>
</dbReference>
<dbReference type="PANTHER" id="PTHR30537:SF3">
    <property type="entry name" value="TRANSCRIPTIONAL REGULATORY PROTEIN"/>
    <property type="match status" value="1"/>
</dbReference>
<dbReference type="Pfam" id="PF00126">
    <property type="entry name" value="HTH_1"/>
    <property type="match status" value="1"/>
</dbReference>
<dbReference type="AlphaFoldDB" id="A0A2S9YUI5"/>
<name>A0A2S9YUI5_9BACT</name>
<evidence type="ECO:0000256" key="3">
    <source>
        <dbReference type="ARBA" id="ARBA00023125"/>
    </source>
</evidence>
<dbReference type="InterPro" id="IPR036390">
    <property type="entry name" value="WH_DNA-bd_sf"/>
</dbReference>
<gene>
    <name evidence="6" type="primary">yofA_1</name>
    <name evidence="6" type="ORF">ENSA7_14030</name>
</gene>
<organism evidence="6 7">
    <name type="scientific">Enhygromyxa salina</name>
    <dbReference type="NCBI Taxonomy" id="215803"/>
    <lineage>
        <taxon>Bacteria</taxon>
        <taxon>Pseudomonadati</taxon>
        <taxon>Myxococcota</taxon>
        <taxon>Polyangia</taxon>
        <taxon>Nannocystales</taxon>
        <taxon>Nannocystaceae</taxon>
        <taxon>Enhygromyxa</taxon>
    </lineage>
</organism>
<dbReference type="OrthoDB" id="5338251at2"/>
<dbReference type="PANTHER" id="PTHR30537">
    <property type="entry name" value="HTH-TYPE TRANSCRIPTIONAL REGULATOR"/>
    <property type="match status" value="1"/>
</dbReference>
<evidence type="ECO:0000313" key="7">
    <source>
        <dbReference type="Proteomes" id="UP000238823"/>
    </source>
</evidence>
<comment type="caution">
    <text evidence="6">The sequence shown here is derived from an EMBL/GenBank/DDBJ whole genome shotgun (WGS) entry which is preliminary data.</text>
</comment>
<protein>
    <submittedName>
        <fullName evidence="6">HTH-type transcriptional regulator YofA</fullName>
    </submittedName>
</protein>
<dbReference type="Gene3D" id="1.10.10.10">
    <property type="entry name" value="Winged helix-like DNA-binding domain superfamily/Winged helix DNA-binding domain"/>
    <property type="match status" value="1"/>
</dbReference>
<accession>A0A2S9YUI5</accession>
<evidence type="ECO:0000256" key="2">
    <source>
        <dbReference type="ARBA" id="ARBA00023015"/>
    </source>
</evidence>
<dbReference type="InterPro" id="IPR036388">
    <property type="entry name" value="WH-like_DNA-bd_sf"/>
</dbReference>
<keyword evidence="3" id="KW-0238">DNA-binding</keyword>
<evidence type="ECO:0000256" key="1">
    <source>
        <dbReference type="ARBA" id="ARBA00009437"/>
    </source>
</evidence>
<dbReference type="PROSITE" id="PS50931">
    <property type="entry name" value="HTH_LYSR"/>
    <property type="match status" value="1"/>
</dbReference>
<dbReference type="Gene3D" id="3.40.190.290">
    <property type="match status" value="1"/>
</dbReference>
<evidence type="ECO:0000313" key="6">
    <source>
        <dbReference type="EMBL" id="PRQ08771.1"/>
    </source>
</evidence>
<comment type="similarity">
    <text evidence="1">Belongs to the LysR transcriptional regulatory family.</text>
</comment>
<feature type="domain" description="HTH lysR-type" evidence="5">
    <location>
        <begin position="12"/>
        <end position="69"/>
    </location>
</feature>
<proteinExistence type="inferred from homology"/>
<keyword evidence="4" id="KW-0804">Transcription</keyword>
<dbReference type="InterPro" id="IPR005119">
    <property type="entry name" value="LysR_subst-bd"/>
</dbReference>
<sequence length="308" mass="33178">MLPIGCANMHSMNWDDVRFVLAVSKAGSLLGAAKALGVDHTTVGRRVDAAEAALGVRLFTRTTRGYVATADAERLLPSMAAVEQAMLGVERSAHAQHEGLVGSVRVTSPETLGTHYLAERLAGFGLLHPGLHIELLPAGEVLDLSRREAEVAIRTFRSELDGLVLRRVAVVTYGMYASVEYLKLRRLRSAGELAEHAILSGTPDANAAEPKWLERIAPGVVPRFVSTLSTALVAAARASAGVAILPRYLGDAEPSLRYVAMPHEPSETLWLTVHRDLRATPRIRALLDFLTSTMKADAGLFRGQPPGR</sequence>
<dbReference type="Pfam" id="PF03466">
    <property type="entry name" value="LysR_substrate"/>
    <property type="match status" value="1"/>
</dbReference>
<keyword evidence="2" id="KW-0805">Transcription regulation</keyword>
<dbReference type="GO" id="GO:0006351">
    <property type="term" value="P:DNA-templated transcription"/>
    <property type="evidence" value="ECO:0007669"/>
    <property type="project" value="TreeGrafter"/>
</dbReference>
<dbReference type="SUPFAM" id="SSF46785">
    <property type="entry name" value="Winged helix' DNA-binding domain"/>
    <property type="match status" value="1"/>
</dbReference>
<dbReference type="EMBL" id="PVNL01000035">
    <property type="protein sequence ID" value="PRQ08771.1"/>
    <property type="molecule type" value="Genomic_DNA"/>
</dbReference>
<dbReference type="InterPro" id="IPR058163">
    <property type="entry name" value="LysR-type_TF_proteobact-type"/>
</dbReference>
<evidence type="ECO:0000256" key="4">
    <source>
        <dbReference type="ARBA" id="ARBA00023163"/>
    </source>
</evidence>